<dbReference type="Gene3D" id="2.40.50.140">
    <property type="entry name" value="Nucleic acid-binding proteins"/>
    <property type="match status" value="3"/>
</dbReference>
<dbReference type="InterPro" id="IPR011129">
    <property type="entry name" value="CSD"/>
</dbReference>
<protein>
    <recommendedName>
        <fullName evidence="8">Ribonuclease R</fullName>
        <shortName evidence="8">RNase R</shortName>
        <ecNumber evidence="8">3.1.13.1</ecNumber>
    </recommendedName>
</protein>
<evidence type="ECO:0000256" key="1">
    <source>
        <dbReference type="ARBA" id="ARBA00001849"/>
    </source>
</evidence>
<dbReference type="InterPro" id="IPR004476">
    <property type="entry name" value="RNase_II/RNase_R"/>
</dbReference>
<dbReference type="InterPro" id="IPR001900">
    <property type="entry name" value="RNase_II/R"/>
</dbReference>
<proteinExistence type="inferred from homology"/>
<feature type="compositionally biased region" description="Basic residues" evidence="9">
    <location>
        <begin position="776"/>
        <end position="791"/>
    </location>
</feature>
<dbReference type="GO" id="GO:0005829">
    <property type="term" value="C:cytosol"/>
    <property type="evidence" value="ECO:0007669"/>
    <property type="project" value="TreeGrafter"/>
</dbReference>
<keyword evidence="7 8" id="KW-0694">RNA-binding</keyword>
<evidence type="ECO:0000259" key="10">
    <source>
        <dbReference type="PROSITE" id="PS50126"/>
    </source>
</evidence>
<dbReference type="GO" id="GO:0003723">
    <property type="term" value="F:RNA binding"/>
    <property type="evidence" value="ECO:0007669"/>
    <property type="project" value="UniProtKB-UniRule"/>
</dbReference>
<evidence type="ECO:0000256" key="8">
    <source>
        <dbReference type="HAMAP-Rule" id="MF_01895"/>
    </source>
</evidence>
<keyword evidence="4 8" id="KW-0540">Nuclease</keyword>
<dbReference type="Pfam" id="PF00773">
    <property type="entry name" value="RNB"/>
    <property type="match status" value="1"/>
</dbReference>
<dbReference type="EC" id="3.1.13.1" evidence="8"/>
<keyword evidence="12" id="KW-1185">Reference proteome</keyword>
<dbReference type="PROSITE" id="PS50126">
    <property type="entry name" value="S1"/>
    <property type="match status" value="1"/>
</dbReference>
<evidence type="ECO:0000256" key="2">
    <source>
        <dbReference type="ARBA" id="ARBA00004496"/>
    </source>
</evidence>
<dbReference type="InterPro" id="IPR013223">
    <property type="entry name" value="RNase_B_OB_dom"/>
</dbReference>
<dbReference type="NCBIfam" id="TIGR00358">
    <property type="entry name" value="3_prime_RNase"/>
    <property type="match status" value="1"/>
</dbReference>
<dbReference type="InterPro" id="IPR012340">
    <property type="entry name" value="NA-bd_OB-fold"/>
</dbReference>
<dbReference type="GO" id="GO:0008859">
    <property type="term" value="F:exoribonuclease II activity"/>
    <property type="evidence" value="ECO:0007669"/>
    <property type="project" value="UniProtKB-UniRule"/>
</dbReference>
<organism evidence="11 12">
    <name type="scientific">Rikenella microfusus</name>
    <dbReference type="NCBI Taxonomy" id="28139"/>
    <lineage>
        <taxon>Bacteria</taxon>
        <taxon>Pseudomonadati</taxon>
        <taxon>Bacteroidota</taxon>
        <taxon>Bacteroidia</taxon>
        <taxon>Bacteroidales</taxon>
        <taxon>Rikenellaceae</taxon>
        <taxon>Rikenella</taxon>
    </lineage>
</organism>
<dbReference type="InterPro" id="IPR011805">
    <property type="entry name" value="RNase_R"/>
</dbReference>
<gene>
    <name evidence="8 11" type="primary">rnr</name>
    <name evidence="11" type="ORF">NCTC11190_00467</name>
</gene>
<reference evidence="11 12" key="1">
    <citation type="submission" date="2018-06" db="EMBL/GenBank/DDBJ databases">
        <authorList>
            <consortium name="Pathogen Informatics"/>
            <person name="Doyle S."/>
        </authorList>
    </citation>
    <scope>NUCLEOTIDE SEQUENCE [LARGE SCALE GENOMIC DNA]</scope>
    <source>
        <strain evidence="11 12">NCTC11190</strain>
    </source>
</reference>
<dbReference type="STRING" id="880526.GCA_000427365_00978"/>
<accession>A0A379MNZ9</accession>
<evidence type="ECO:0000256" key="7">
    <source>
        <dbReference type="ARBA" id="ARBA00022884"/>
    </source>
</evidence>
<dbReference type="AlphaFoldDB" id="A0A379MNZ9"/>
<comment type="function">
    <text evidence="8">3'-5' exoribonuclease that releases 5'-nucleoside monophosphates and is involved in maturation of structured RNAs.</text>
</comment>
<evidence type="ECO:0000256" key="6">
    <source>
        <dbReference type="ARBA" id="ARBA00022839"/>
    </source>
</evidence>
<name>A0A379MNZ9_9BACT</name>
<dbReference type="Pfam" id="PF00575">
    <property type="entry name" value="S1"/>
    <property type="match status" value="1"/>
</dbReference>
<comment type="similarity">
    <text evidence="8">Belongs to the RNR ribonuclease family. RNase R subfamily.</text>
</comment>
<feature type="region of interest" description="Disordered" evidence="9">
    <location>
        <begin position="9"/>
        <end position="29"/>
    </location>
</feature>
<dbReference type="EMBL" id="UGVL01000001">
    <property type="protein sequence ID" value="SUE33263.1"/>
    <property type="molecule type" value="Genomic_DNA"/>
</dbReference>
<dbReference type="Proteomes" id="UP000255233">
    <property type="component" value="Unassembled WGS sequence"/>
</dbReference>
<dbReference type="SMART" id="SM00955">
    <property type="entry name" value="RNB"/>
    <property type="match status" value="1"/>
</dbReference>
<dbReference type="PANTHER" id="PTHR23355:SF9">
    <property type="entry name" value="DIS3-LIKE EXONUCLEASE 2"/>
    <property type="match status" value="1"/>
</dbReference>
<evidence type="ECO:0000256" key="9">
    <source>
        <dbReference type="SAM" id="MobiDB-lite"/>
    </source>
</evidence>
<evidence type="ECO:0000313" key="12">
    <source>
        <dbReference type="Proteomes" id="UP000255233"/>
    </source>
</evidence>
<feature type="domain" description="S1 motif" evidence="10">
    <location>
        <begin position="662"/>
        <end position="743"/>
    </location>
</feature>
<evidence type="ECO:0000313" key="11">
    <source>
        <dbReference type="EMBL" id="SUE33263.1"/>
    </source>
</evidence>
<keyword evidence="3 8" id="KW-0963">Cytoplasm</keyword>
<dbReference type="InterPro" id="IPR003029">
    <property type="entry name" value="S1_domain"/>
</dbReference>
<dbReference type="RefSeq" id="WP_245584937.1">
    <property type="nucleotide sequence ID" value="NZ_UGVL01000001.1"/>
</dbReference>
<dbReference type="InterPro" id="IPR050180">
    <property type="entry name" value="RNR_Ribonuclease"/>
</dbReference>
<keyword evidence="5 8" id="KW-0378">Hydrolase</keyword>
<dbReference type="Pfam" id="PF17876">
    <property type="entry name" value="CSD2"/>
    <property type="match status" value="1"/>
</dbReference>
<dbReference type="InterPro" id="IPR040476">
    <property type="entry name" value="CSD2"/>
</dbReference>
<keyword evidence="6 8" id="KW-0269">Exonuclease</keyword>
<sequence>MLKRLKKKLGLEKNSPVQAAGSEAEAVSGDRPNIPEVAVREIKRMLFEAFADHPSRIYDSKMAAKQIGIQGNDGRKMVHDLMRAMAAEGVFEKVGAGQYRLVRKQLPTKTGKVDMTASGMAYIIVDDAAEDEKDIIVEPRNTHHALHGDRVRVAIIGRRRDGRIEGEVVETLEQGKRTFVGRIEISEKYAFVVIDSRTMPADIFVPLRAVNGAENGQKVIVRIVEWPETSKNPTGEVVDVLGNSGDNNTEMHAILAEYDLPYHFPEELEKAADKIKAGITKTEIKKRKDMRGVTTFTIDPADAKDFDDALSIRQLPNGNWEVGVHIADVTHYVRPGDAIDAEAVNRATSVYLVDRTVPMLPEKLSNDLCSLRPNEEKLTFSAVFELDDEANVVGEWFGRAVILSDRRFTYEEAQDVIEGKDTAEPLREEVLTLDRLAKKLRAARFKNGSIGFERDEAKFVLDEHGKPLSVYFKEIKDSNQLIEEFMLLANRKVAEFIGRKRPGQRTERTFVYRIHDKPNEEKLANFKSFITRFGYNFKAEKGKAVAKEMTKLLATIKGKKEENLISTLAIRSMAKAVYSTTNIGHYGLAFDYYTHFTSPIRRYPDMMVHRLLQHYLDGGKSEDKEAYEKLCDHSSAMEIRASDAERASIKYKMVEFMEDKLGQEFDGSISGVTDWGIYVELTENKIEGMVALRDMTDDYYAFDAENYAVVGHTTGRRFMLGDEVRIRIKRADLGRKQLDFEMVGMIDFHTRKLDRLPAASVSDDGLGASASEARRAARGAKSRSRGGKRKR</sequence>
<dbReference type="GO" id="GO:0006402">
    <property type="term" value="P:mRNA catabolic process"/>
    <property type="evidence" value="ECO:0007669"/>
    <property type="project" value="TreeGrafter"/>
</dbReference>
<evidence type="ECO:0000256" key="5">
    <source>
        <dbReference type="ARBA" id="ARBA00022801"/>
    </source>
</evidence>
<dbReference type="PROSITE" id="PS01175">
    <property type="entry name" value="RIBONUCLEASE_II"/>
    <property type="match status" value="1"/>
</dbReference>
<dbReference type="Pfam" id="PF08206">
    <property type="entry name" value="OB_RNB"/>
    <property type="match status" value="1"/>
</dbReference>
<comment type="subcellular location">
    <subcellularLocation>
        <location evidence="2 8">Cytoplasm</location>
    </subcellularLocation>
</comment>
<dbReference type="HAMAP" id="MF_01895">
    <property type="entry name" value="RNase_R"/>
    <property type="match status" value="1"/>
</dbReference>
<evidence type="ECO:0000256" key="3">
    <source>
        <dbReference type="ARBA" id="ARBA00022490"/>
    </source>
</evidence>
<evidence type="ECO:0000256" key="4">
    <source>
        <dbReference type="ARBA" id="ARBA00022722"/>
    </source>
</evidence>
<dbReference type="NCBIfam" id="TIGR02063">
    <property type="entry name" value="RNase_R"/>
    <property type="match status" value="1"/>
</dbReference>
<dbReference type="PANTHER" id="PTHR23355">
    <property type="entry name" value="RIBONUCLEASE"/>
    <property type="match status" value="1"/>
</dbReference>
<dbReference type="CDD" id="cd04471">
    <property type="entry name" value="S1_RNase_R"/>
    <property type="match status" value="1"/>
</dbReference>
<comment type="catalytic activity">
    <reaction evidence="1 8">
        <text>Exonucleolytic cleavage in the 3'- to 5'-direction to yield nucleoside 5'-phosphates.</text>
        <dbReference type="EC" id="3.1.13.1"/>
    </reaction>
</comment>
<dbReference type="SMART" id="SM00357">
    <property type="entry name" value="CSP"/>
    <property type="match status" value="2"/>
</dbReference>
<dbReference type="SMART" id="SM00316">
    <property type="entry name" value="S1"/>
    <property type="match status" value="1"/>
</dbReference>
<dbReference type="SUPFAM" id="SSF50249">
    <property type="entry name" value="Nucleic acid-binding proteins"/>
    <property type="match status" value="4"/>
</dbReference>
<feature type="region of interest" description="Disordered" evidence="9">
    <location>
        <begin position="760"/>
        <end position="791"/>
    </location>
</feature>
<dbReference type="InterPro" id="IPR022966">
    <property type="entry name" value="RNase_II/R_CS"/>
</dbReference>